<feature type="transmembrane region" description="Helical" evidence="1">
    <location>
        <begin position="246"/>
        <end position="269"/>
    </location>
</feature>
<feature type="transmembrane region" description="Helical" evidence="1">
    <location>
        <begin position="300"/>
        <end position="319"/>
    </location>
</feature>
<reference evidence="2" key="1">
    <citation type="submission" date="2021-02" db="EMBL/GenBank/DDBJ databases">
        <authorList>
            <person name="Dougan E. K."/>
            <person name="Rhodes N."/>
            <person name="Thang M."/>
            <person name="Chan C."/>
        </authorList>
    </citation>
    <scope>NUCLEOTIDE SEQUENCE</scope>
</reference>
<keyword evidence="3" id="KW-1185">Reference proteome</keyword>
<keyword evidence="1" id="KW-0812">Transmembrane</keyword>
<proteinExistence type="predicted"/>
<name>A0A812MZ27_SYMPI</name>
<gene>
    <name evidence="2" type="ORF">SPIL2461_LOCUS6452</name>
</gene>
<sequence>MSASQPRSLLPAANVIGSSCSESESSASSDIDTLSAKKELKASRTSYFSLESMTTKMEKKDEILWQKRTMNLMPCVLLAFQVVLLLVPFTLTDWFPSSASIPASDIFVVYQVLAAAQFCILCLFRIFWRGIESASVMAWSMQAYLGAGWSYWLLGAAVELTKWSGMNTVGQYAILMLHRTNCACLEFAFTYSIQSRLELTERGLGVELGAKRIRKIRWSFFMTQIGFNFVRLYGETQTKLVRRLLTSIYHCITGVGVLADMFVAVGALYRVTSRLKTVKVPEDSFASCEKAWSVQILNRMMLAICFSCILSTSMHILGIPTASLLVPHDFQWAWFLDPGIHAADIAVELTGLMFIGGVITPQEPCAKQRRPCLRGLDRLTEELPENTENAKVRELAIRSIDVSTLLDFYGGLGPAGHIMPHFDPARSTTHDVVRQAIIPESRTGHRGLAYTEVAPVQSLMPNCMVTHSWSNLFICLVAAVVADALGLNEYAKIAESLRHGQLQNLRQRLSVKGTLGSCYWICCFCINQHSSICGGLGPAPSDPAGLARWMRNHTDTATGLPLVFCDCLEPKFTNDHPQCEINKFDRMMMWIQFKNPDFRQMVAADRDFEVFARAWCVAELVAAHGADVPQVVCLESSKPFDPGADNLAVYDQLVNLSVAHSLASRPEDKEMILSKVSCVRDFDAALQRLIFGNRGLLAKKFIGFDSLEPAARFARSGMFMGVSTNSPEGKEAMKGQSIVVKGPSTSSGSPAEQLAPTCAAGFNAAYEKCLGGQNSYLMVLVTDGKKAYCAYQGGWAQTSQYYPDSSACFASPGESEALWYDAATKSLVSWEKDTVVAGPLQQDTTSLTCFGSGAEPCQATPSKYGRTLTKGGKVWYIVPPGDEFSFIWNPSDGYVNIETKTPQKIYLMSVKNNLGSSSSSGLSTDIPCGREGSIDNQAKEFPINGLSGSCQKDNDDYWMAFGSGTVTICFPGVAC</sequence>
<dbReference type="PROSITE" id="PS51257">
    <property type="entry name" value="PROKAR_LIPOPROTEIN"/>
    <property type="match status" value="1"/>
</dbReference>
<feature type="transmembrane region" description="Helical" evidence="1">
    <location>
        <begin position="107"/>
        <end position="128"/>
    </location>
</feature>
<dbReference type="OrthoDB" id="442070at2759"/>
<dbReference type="EMBL" id="CAJNIZ010009735">
    <property type="protein sequence ID" value="CAE7287244.1"/>
    <property type="molecule type" value="Genomic_DNA"/>
</dbReference>
<protein>
    <submittedName>
        <fullName evidence="2">Uncharacterized protein</fullName>
    </submittedName>
</protein>
<dbReference type="AlphaFoldDB" id="A0A812MZ27"/>
<evidence type="ECO:0000313" key="2">
    <source>
        <dbReference type="EMBL" id="CAE7287244.1"/>
    </source>
</evidence>
<evidence type="ECO:0000256" key="1">
    <source>
        <dbReference type="SAM" id="Phobius"/>
    </source>
</evidence>
<accession>A0A812MZ27</accession>
<keyword evidence="1" id="KW-1133">Transmembrane helix</keyword>
<comment type="caution">
    <text evidence="2">The sequence shown here is derived from an EMBL/GenBank/DDBJ whole genome shotgun (WGS) entry which is preliminary data.</text>
</comment>
<organism evidence="2 3">
    <name type="scientific">Symbiodinium pilosum</name>
    <name type="common">Dinoflagellate</name>
    <dbReference type="NCBI Taxonomy" id="2952"/>
    <lineage>
        <taxon>Eukaryota</taxon>
        <taxon>Sar</taxon>
        <taxon>Alveolata</taxon>
        <taxon>Dinophyceae</taxon>
        <taxon>Suessiales</taxon>
        <taxon>Symbiodiniaceae</taxon>
        <taxon>Symbiodinium</taxon>
    </lineage>
</organism>
<keyword evidence="1" id="KW-0472">Membrane</keyword>
<feature type="transmembrane region" description="Helical" evidence="1">
    <location>
        <begin position="69"/>
        <end position="87"/>
    </location>
</feature>
<evidence type="ECO:0000313" key="3">
    <source>
        <dbReference type="Proteomes" id="UP000649617"/>
    </source>
</evidence>
<dbReference type="Proteomes" id="UP000649617">
    <property type="component" value="Unassembled WGS sequence"/>
</dbReference>